<comment type="caution">
    <text evidence="2">The sequence shown here is derived from an EMBL/GenBank/DDBJ whole genome shotgun (WGS) entry which is preliminary data.</text>
</comment>
<keyword evidence="1" id="KW-0472">Membrane</keyword>
<sequence>MMTKTNQKYFNLKISSKIIWLLSFYLVCILVFVGYYIYKIVTDNILIYERDGDNTYLSIDTKSNLVGYKGHLAVPFVLEIVLLPLMVIVSSLVFIFDKNPFVFSNKIKNKKYAVPGILLLSEISEILIIVFLWYFFIVFKSPIRNNIAVNHGSYPSGWYETSSNSFLNFFNNPEVSLSYQSNLIMTTIMILSLSASLLLSYVKCSVFSRKTRILFIVPFMSLIFFFINNARRNSEEKNIVENLKTFTKLVRI</sequence>
<proteinExistence type="predicted"/>
<gene>
    <name evidence="2" type="ORF">LNO68_03340</name>
</gene>
<accession>A0ABT5GB43</accession>
<dbReference type="RefSeq" id="WP_255034553.1">
    <property type="nucleotide sequence ID" value="NZ_CP101414.1"/>
</dbReference>
<feature type="transmembrane region" description="Helical" evidence="1">
    <location>
        <begin position="183"/>
        <end position="201"/>
    </location>
</feature>
<name>A0ABT5GB43_9MOLU</name>
<reference evidence="2" key="1">
    <citation type="submission" date="2021-11" db="EMBL/GenBank/DDBJ databases">
        <title>Description of Mycoplasma bradburyaesp. nov.from sea birds: a tribute to a great mycoplasmologist.</title>
        <authorList>
            <person name="Ramirez A.S."/>
            <person name="Poveda C."/>
            <person name="Suarez-Perez A."/>
            <person name="Rosales R.S."/>
            <person name="Dijkman R."/>
            <person name="Feberwee A."/>
            <person name="Spergser J."/>
            <person name="Szostak M.P."/>
            <person name="Ressel L."/>
            <person name="Calabuig P."/>
            <person name="Catania S."/>
            <person name="Gobbo F."/>
            <person name="Timofte D."/>
            <person name="Poveda J.B."/>
        </authorList>
    </citation>
    <scope>NUCLEOTIDE SEQUENCE [LARGE SCALE GENOMIC DNA]</scope>
    <source>
        <strain evidence="2">T158</strain>
    </source>
</reference>
<feature type="transmembrane region" description="Helical" evidence="1">
    <location>
        <begin position="72"/>
        <end position="96"/>
    </location>
</feature>
<protein>
    <submittedName>
        <fullName evidence="2">Uncharacterized protein</fullName>
    </submittedName>
</protein>
<feature type="transmembrane region" description="Helical" evidence="1">
    <location>
        <begin position="213"/>
        <end position="230"/>
    </location>
</feature>
<dbReference type="Proteomes" id="UP001220940">
    <property type="component" value="Unassembled WGS sequence"/>
</dbReference>
<organism evidence="2 3">
    <name type="scientific">Mycoplasma bradburyae</name>
    <dbReference type="NCBI Taxonomy" id="2963128"/>
    <lineage>
        <taxon>Bacteria</taxon>
        <taxon>Bacillati</taxon>
        <taxon>Mycoplasmatota</taxon>
        <taxon>Mollicutes</taxon>
        <taxon>Mycoplasmataceae</taxon>
        <taxon>Mycoplasma</taxon>
    </lineage>
</organism>
<evidence type="ECO:0000313" key="3">
    <source>
        <dbReference type="Proteomes" id="UP001220940"/>
    </source>
</evidence>
<feature type="transmembrane region" description="Helical" evidence="1">
    <location>
        <begin position="117"/>
        <end position="136"/>
    </location>
</feature>
<keyword evidence="1" id="KW-0812">Transmembrane</keyword>
<feature type="transmembrane region" description="Helical" evidence="1">
    <location>
        <begin position="20"/>
        <end position="38"/>
    </location>
</feature>
<keyword evidence="3" id="KW-1185">Reference proteome</keyword>
<dbReference type="EMBL" id="JAJHZM010000014">
    <property type="protein sequence ID" value="MDC4182201.1"/>
    <property type="molecule type" value="Genomic_DNA"/>
</dbReference>
<evidence type="ECO:0000256" key="1">
    <source>
        <dbReference type="SAM" id="Phobius"/>
    </source>
</evidence>
<keyword evidence="1" id="KW-1133">Transmembrane helix</keyword>
<evidence type="ECO:0000313" key="2">
    <source>
        <dbReference type="EMBL" id="MDC4182201.1"/>
    </source>
</evidence>